<proteinExistence type="predicted"/>
<comment type="caution">
    <text evidence="2">The sequence shown here is derived from an EMBL/GenBank/DDBJ whole genome shotgun (WGS) entry which is preliminary data.</text>
</comment>
<organism evidence="2 3">
    <name type="scientific">Striga asiatica</name>
    <name type="common">Asiatic witchweed</name>
    <name type="synonym">Buchnera asiatica</name>
    <dbReference type="NCBI Taxonomy" id="4170"/>
    <lineage>
        <taxon>Eukaryota</taxon>
        <taxon>Viridiplantae</taxon>
        <taxon>Streptophyta</taxon>
        <taxon>Embryophyta</taxon>
        <taxon>Tracheophyta</taxon>
        <taxon>Spermatophyta</taxon>
        <taxon>Magnoliopsida</taxon>
        <taxon>eudicotyledons</taxon>
        <taxon>Gunneridae</taxon>
        <taxon>Pentapetalae</taxon>
        <taxon>asterids</taxon>
        <taxon>lamiids</taxon>
        <taxon>Lamiales</taxon>
        <taxon>Orobanchaceae</taxon>
        <taxon>Buchnereae</taxon>
        <taxon>Striga</taxon>
    </lineage>
</organism>
<evidence type="ECO:0000256" key="1">
    <source>
        <dbReference type="SAM" id="MobiDB-lite"/>
    </source>
</evidence>
<feature type="region of interest" description="Disordered" evidence="1">
    <location>
        <begin position="41"/>
        <end position="101"/>
    </location>
</feature>
<protein>
    <submittedName>
        <fullName evidence="2">Succinate dehydrogenase 3-1</fullName>
    </submittedName>
</protein>
<gene>
    <name evidence="2" type="ORF">STAS_32535</name>
</gene>
<dbReference type="EMBL" id="BKCP01011625">
    <property type="protein sequence ID" value="GER54902.1"/>
    <property type="molecule type" value="Genomic_DNA"/>
</dbReference>
<sequence>MNLKQGTKLLTDIAIRVKHANLFLLAGIKKRVLQKLSRRPPLSRIPHQTPSEHVPGRIGKSAGHHRRVVRERDPVKRRRGVLHLRPGTGSGAHLDDRASEGPHVRREALLLAAGDLRRHVRRRAGERPGAGADPPRAPEVGDFEPAAVAEEDVLALDVAVGEPLPVEVAQPQQDMARVGANRGLREGPTAFSDVIGERAAGDVLKEEIEHALAVFARFVGAQALDDVRGAEVGKQSLLFL</sequence>
<dbReference type="AntiFam" id="ANF00226">
    <property type="entry name" value="Shadow ORF (opposite pknB)"/>
</dbReference>
<feature type="region of interest" description="Disordered" evidence="1">
    <location>
        <begin position="120"/>
        <end position="141"/>
    </location>
</feature>
<keyword evidence="3" id="KW-1185">Reference proteome</keyword>
<reference evidence="3" key="1">
    <citation type="journal article" date="2019" name="Curr. Biol.">
        <title>Genome Sequence of Striga asiatica Provides Insight into the Evolution of Plant Parasitism.</title>
        <authorList>
            <person name="Yoshida S."/>
            <person name="Kim S."/>
            <person name="Wafula E.K."/>
            <person name="Tanskanen J."/>
            <person name="Kim Y.M."/>
            <person name="Honaas L."/>
            <person name="Yang Z."/>
            <person name="Spallek T."/>
            <person name="Conn C.E."/>
            <person name="Ichihashi Y."/>
            <person name="Cheong K."/>
            <person name="Cui S."/>
            <person name="Der J.P."/>
            <person name="Gundlach H."/>
            <person name="Jiao Y."/>
            <person name="Hori C."/>
            <person name="Ishida J.K."/>
            <person name="Kasahara H."/>
            <person name="Kiba T."/>
            <person name="Kim M.S."/>
            <person name="Koo N."/>
            <person name="Laohavisit A."/>
            <person name="Lee Y.H."/>
            <person name="Lumba S."/>
            <person name="McCourt P."/>
            <person name="Mortimer J.C."/>
            <person name="Mutuku J.M."/>
            <person name="Nomura T."/>
            <person name="Sasaki-Sekimoto Y."/>
            <person name="Seto Y."/>
            <person name="Wang Y."/>
            <person name="Wakatake T."/>
            <person name="Sakakibara H."/>
            <person name="Demura T."/>
            <person name="Yamaguchi S."/>
            <person name="Yoneyama K."/>
            <person name="Manabe R.I."/>
            <person name="Nelson D.C."/>
            <person name="Schulman A.H."/>
            <person name="Timko M.P."/>
            <person name="dePamphilis C.W."/>
            <person name="Choi D."/>
            <person name="Shirasu K."/>
        </authorList>
    </citation>
    <scope>NUCLEOTIDE SEQUENCE [LARGE SCALE GENOMIC DNA]</scope>
    <source>
        <strain evidence="3">cv. UVA1</strain>
    </source>
</reference>
<evidence type="ECO:0000313" key="2">
    <source>
        <dbReference type="EMBL" id="GER54902.1"/>
    </source>
</evidence>
<dbReference type="AlphaFoldDB" id="A0A5A7RBM2"/>
<dbReference type="Proteomes" id="UP000325081">
    <property type="component" value="Unassembled WGS sequence"/>
</dbReference>
<feature type="compositionally biased region" description="Basic residues" evidence="1">
    <location>
        <begin position="62"/>
        <end position="82"/>
    </location>
</feature>
<name>A0A5A7RBM2_STRAF</name>
<accession>A0A5A7RBM2</accession>
<evidence type="ECO:0000313" key="3">
    <source>
        <dbReference type="Proteomes" id="UP000325081"/>
    </source>
</evidence>